<sequence>MVLDVKKRVNTPSLKVGFESQLTKWWKFVAFCTAFILLVVGFKFVQKVPFMLLDDGSGDWMLSQGSVGIAQCIYYVFCLVQVSDRVYGAKRPASVDSEFWKYVYLSIQNLALVQVTLTIGALLIWWLWN</sequence>
<dbReference type="HOGENOM" id="CLU_1947957_0_0_6"/>
<evidence type="ECO:0000256" key="1">
    <source>
        <dbReference type="SAM" id="Phobius"/>
    </source>
</evidence>
<feature type="transmembrane region" description="Helical" evidence="1">
    <location>
        <begin position="65"/>
        <end position="82"/>
    </location>
</feature>
<keyword evidence="1" id="KW-0472">Membrane</keyword>
<dbReference type="AlphaFoldDB" id="Q87QS5"/>
<organism evidence="2 3">
    <name type="scientific">Vibrio parahaemolyticus serotype O3:K6 (strain RIMD 2210633)</name>
    <dbReference type="NCBI Taxonomy" id="223926"/>
    <lineage>
        <taxon>Bacteria</taxon>
        <taxon>Pseudomonadati</taxon>
        <taxon>Pseudomonadota</taxon>
        <taxon>Gammaproteobacteria</taxon>
        <taxon>Vibrionales</taxon>
        <taxon>Vibrionaceae</taxon>
        <taxon>Vibrio</taxon>
    </lineage>
</organism>
<dbReference type="EMBL" id="BA000031">
    <property type="protein sequence ID" value="BAC59337.1"/>
    <property type="molecule type" value="Genomic_DNA"/>
</dbReference>
<feature type="transmembrane region" description="Helical" evidence="1">
    <location>
        <begin position="102"/>
        <end position="128"/>
    </location>
</feature>
<dbReference type="RefSeq" id="WP_005489052.1">
    <property type="nucleotide sequence ID" value="NC_004603.1"/>
</dbReference>
<protein>
    <submittedName>
        <fullName evidence="2">Uncharacterized protein</fullName>
    </submittedName>
</protein>
<accession>Q87QS5</accession>
<dbReference type="Proteomes" id="UP000002493">
    <property type="component" value="Chromosome 1"/>
</dbReference>
<name>Q87QS5_VIBPA</name>
<evidence type="ECO:0000313" key="2">
    <source>
        <dbReference type="EMBL" id="BAC59337.1"/>
    </source>
</evidence>
<keyword evidence="1" id="KW-0812">Transmembrane</keyword>
<dbReference type="GeneID" id="1188579"/>
<keyword evidence="1" id="KW-1133">Transmembrane helix</keyword>
<evidence type="ECO:0000313" key="3">
    <source>
        <dbReference type="Proteomes" id="UP000002493"/>
    </source>
</evidence>
<gene>
    <name evidence="2" type="ordered locus">VP1074</name>
</gene>
<reference evidence="2 3" key="1">
    <citation type="journal article" date="2003" name="Lancet">
        <title>Genome sequence of Vibrio parahaemolyticus: a pathogenic mechanism distinct from that of V. cholerae.</title>
        <authorList>
            <person name="Makino K."/>
            <person name="Oshima K."/>
            <person name="Kurokawa K."/>
            <person name="Yokoyama K."/>
            <person name="Uda T."/>
            <person name="Tagomori K."/>
            <person name="Iijima Y."/>
            <person name="Najima M."/>
            <person name="Nakano M."/>
            <person name="Yamashita A."/>
            <person name="Kubota Y."/>
            <person name="Kimura S."/>
            <person name="Yasunaga T."/>
            <person name="Honda T."/>
            <person name="Shinagawa H."/>
            <person name="Hattori M."/>
            <person name="Iida T."/>
        </authorList>
    </citation>
    <scope>NUCLEOTIDE SEQUENCE [LARGE SCALE GENOMIC DNA]</scope>
    <source>
        <strain evidence="3">RIMD 2210633</strain>
    </source>
</reference>
<proteinExistence type="predicted"/>
<feature type="transmembrane region" description="Helical" evidence="1">
    <location>
        <begin position="25"/>
        <end position="45"/>
    </location>
</feature>
<dbReference type="KEGG" id="vpa:VP1074"/>